<dbReference type="SUPFAM" id="SSF81301">
    <property type="entry name" value="Nucleotidyltransferase"/>
    <property type="match status" value="1"/>
</dbReference>
<dbReference type="SUPFAM" id="SSF81891">
    <property type="entry name" value="Poly A polymerase C-terminal region-like"/>
    <property type="match status" value="1"/>
</dbReference>
<protein>
    <recommendedName>
        <fullName evidence="5">Poly A polymerase head domain-containing protein</fullName>
    </recommendedName>
</protein>
<keyword evidence="3 4" id="KW-0694">RNA-binding</keyword>
<dbReference type="GO" id="GO:0003723">
    <property type="term" value="F:RNA binding"/>
    <property type="evidence" value="ECO:0007669"/>
    <property type="project" value="UniProtKB-KW"/>
</dbReference>
<accession>A0AAE1RHW6</accession>
<dbReference type="Gene3D" id="1.10.3090.10">
    <property type="entry name" value="cca-adding enzyme, domain 2"/>
    <property type="match status" value="1"/>
</dbReference>
<dbReference type="PANTHER" id="PTHR13734">
    <property type="entry name" value="TRNA-NUCLEOTIDYLTRANSFERASE"/>
    <property type="match status" value="1"/>
</dbReference>
<evidence type="ECO:0000256" key="3">
    <source>
        <dbReference type="ARBA" id="ARBA00022884"/>
    </source>
</evidence>
<feature type="domain" description="Poly A polymerase head" evidence="5">
    <location>
        <begin position="40"/>
        <end position="177"/>
    </location>
</feature>
<dbReference type="GO" id="GO:0052929">
    <property type="term" value="F:ATP:3'-cytidine-cytidine-tRNA adenylyltransferase activity"/>
    <property type="evidence" value="ECO:0007669"/>
    <property type="project" value="TreeGrafter"/>
</dbReference>
<dbReference type="GO" id="GO:0001680">
    <property type="term" value="P:tRNA 3'-terminal CCA addition"/>
    <property type="evidence" value="ECO:0007669"/>
    <property type="project" value="TreeGrafter"/>
</dbReference>
<dbReference type="PANTHER" id="PTHR13734:SF5">
    <property type="entry name" value="CCA TRNA NUCLEOTIDYLTRANSFERASE, MITOCHONDRIAL"/>
    <property type="match status" value="1"/>
</dbReference>
<name>A0AAE1RHW6_9SOLA</name>
<dbReference type="EMBL" id="JAVYJV010000015">
    <property type="protein sequence ID" value="KAK4351900.1"/>
    <property type="molecule type" value="Genomic_DNA"/>
</dbReference>
<dbReference type="GO" id="GO:0052927">
    <property type="term" value="F:CC tRNA cytidylyltransferase activity"/>
    <property type="evidence" value="ECO:0007669"/>
    <property type="project" value="TreeGrafter"/>
</dbReference>
<dbReference type="Proteomes" id="UP001291623">
    <property type="component" value="Unassembled WGS sequence"/>
</dbReference>
<comment type="similarity">
    <text evidence="1 4">Belongs to the tRNA nucleotidyltransferase/poly(A) polymerase family.</text>
</comment>
<organism evidence="6 7">
    <name type="scientific">Anisodus tanguticus</name>
    <dbReference type="NCBI Taxonomy" id="243964"/>
    <lineage>
        <taxon>Eukaryota</taxon>
        <taxon>Viridiplantae</taxon>
        <taxon>Streptophyta</taxon>
        <taxon>Embryophyta</taxon>
        <taxon>Tracheophyta</taxon>
        <taxon>Spermatophyta</taxon>
        <taxon>Magnoliopsida</taxon>
        <taxon>eudicotyledons</taxon>
        <taxon>Gunneridae</taxon>
        <taxon>Pentapetalae</taxon>
        <taxon>asterids</taxon>
        <taxon>lamiids</taxon>
        <taxon>Solanales</taxon>
        <taxon>Solanaceae</taxon>
        <taxon>Solanoideae</taxon>
        <taxon>Hyoscyameae</taxon>
        <taxon>Anisodus</taxon>
    </lineage>
</organism>
<dbReference type="Pfam" id="PF01743">
    <property type="entry name" value="PolyA_pol"/>
    <property type="match status" value="1"/>
</dbReference>
<keyword evidence="7" id="KW-1185">Reference proteome</keyword>
<dbReference type="CDD" id="cd05398">
    <property type="entry name" value="NT_ClassII-CCAase"/>
    <property type="match status" value="1"/>
</dbReference>
<evidence type="ECO:0000256" key="1">
    <source>
        <dbReference type="ARBA" id="ARBA00007265"/>
    </source>
</evidence>
<dbReference type="InterPro" id="IPR043519">
    <property type="entry name" value="NT_sf"/>
</dbReference>
<keyword evidence="2 4" id="KW-0808">Transferase</keyword>
<evidence type="ECO:0000256" key="4">
    <source>
        <dbReference type="RuleBase" id="RU003953"/>
    </source>
</evidence>
<gene>
    <name evidence="6" type="ORF">RND71_027418</name>
</gene>
<dbReference type="Gene3D" id="3.30.460.10">
    <property type="entry name" value="Beta Polymerase, domain 2"/>
    <property type="match status" value="1"/>
</dbReference>
<evidence type="ECO:0000256" key="2">
    <source>
        <dbReference type="ARBA" id="ARBA00022679"/>
    </source>
</evidence>
<evidence type="ECO:0000313" key="6">
    <source>
        <dbReference type="EMBL" id="KAK4351900.1"/>
    </source>
</evidence>
<evidence type="ECO:0000259" key="5">
    <source>
        <dbReference type="Pfam" id="PF01743"/>
    </source>
</evidence>
<dbReference type="InterPro" id="IPR002646">
    <property type="entry name" value="PolA_pol_head_dom"/>
</dbReference>
<evidence type="ECO:0000313" key="7">
    <source>
        <dbReference type="Proteomes" id="UP001291623"/>
    </source>
</evidence>
<reference evidence="6" key="1">
    <citation type="submission" date="2023-12" db="EMBL/GenBank/DDBJ databases">
        <title>Genome assembly of Anisodus tanguticus.</title>
        <authorList>
            <person name="Wang Y.-J."/>
        </authorList>
    </citation>
    <scope>NUCLEOTIDE SEQUENCE</scope>
    <source>
        <strain evidence="6">KB-2021</strain>
        <tissue evidence="6">Leaf</tissue>
    </source>
</reference>
<sequence>MAESASPPSSSVHIDLTRDEKEIFDLLLKVINHCNLATHLRVAGGWVRDKLLGLQSYDIDIAVDNMTRQQFGEKIEACLTSPGKITVIKSKPDQSKHLETARMRMQLTSGSNVLIDFVNLRSEHYNNSRIPTTMKFGTALEDAYRRDLTMNSLFYNIQTNSIEDFTKRGIEDLKSKKFVTPLNPKETFMDDPLRVLRAIRFGARLGFTLDEELKNAAIDEDVSTAFWNKISRERIGHEIDLMISGEQAKDPCIFGGSDLQKCTTFGGFDTQPSVSERQCIAYLDSALRLSNLIGFSDDQKRLCLYAALLLPFRDTIYIYRRKNNKAKEIQIPVVNYIVGDSLKLKTSDAQTIISLHNAANKFVTIIPSLEVVEVGLLLREIKEFWRVALLLSMLLMHSDENIDKRSRLFKRIKGGSIVKEWQQRVIVWQLEHHPSGTVKECLDWMKRKFNENEQEPSSSHFSTRS</sequence>
<comment type="caution">
    <text evidence="6">The sequence shown here is derived from an EMBL/GenBank/DDBJ whole genome shotgun (WGS) entry which is preliminary data.</text>
</comment>
<proteinExistence type="inferred from homology"/>
<dbReference type="AlphaFoldDB" id="A0AAE1RHW6"/>